<dbReference type="EMBL" id="KB468168">
    <property type="protein sequence ID" value="PCH45091.1"/>
    <property type="molecule type" value="Genomic_DNA"/>
</dbReference>
<dbReference type="STRING" id="742152.A0A2H3JSZ6"/>
<evidence type="ECO:0000313" key="2">
    <source>
        <dbReference type="Proteomes" id="UP000218811"/>
    </source>
</evidence>
<dbReference type="AlphaFoldDB" id="A0A2H3JSZ6"/>
<dbReference type="OMA" id="FPWPMLK"/>
<organism evidence="1 2">
    <name type="scientific">Wolfiporia cocos (strain MD-104)</name>
    <name type="common">Brown rot fungus</name>
    <dbReference type="NCBI Taxonomy" id="742152"/>
    <lineage>
        <taxon>Eukaryota</taxon>
        <taxon>Fungi</taxon>
        <taxon>Dikarya</taxon>
        <taxon>Basidiomycota</taxon>
        <taxon>Agaricomycotina</taxon>
        <taxon>Agaricomycetes</taxon>
        <taxon>Polyporales</taxon>
        <taxon>Phaeolaceae</taxon>
        <taxon>Wolfiporia</taxon>
    </lineage>
</organism>
<protein>
    <recommendedName>
        <fullName evidence="3">J domain-containing protein</fullName>
    </recommendedName>
</protein>
<dbReference type="Proteomes" id="UP000218811">
    <property type="component" value="Unassembled WGS sequence"/>
</dbReference>
<name>A0A2H3JSZ6_WOLCO</name>
<proteinExistence type="predicted"/>
<keyword evidence="2" id="KW-1185">Reference proteome</keyword>
<evidence type="ECO:0008006" key="3">
    <source>
        <dbReference type="Google" id="ProtNLM"/>
    </source>
</evidence>
<sequence length="126" mass="14897">MTKEEVVSLFRRHDRWWKELQNMESITWSQIPWPTLRVPRIIEDLSTSAIDAYVQSPHYPDDGSKSARDRIKAQIRKWHPDRFDNLILRKVIEEDRERVQEAAGTVVRDLNELLNRRSKADALFGG</sequence>
<evidence type="ECO:0000313" key="1">
    <source>
        <dbReference type="EMBL" id="PCH45091.1"/>
    </source>
</evidence>
<accession>A0A2H3JSZ6</accession>
<dbReference type="OrthoDB" id="412109at2759"/>
<reference evidence="1 2" key="1">
    <citation type="journal article" date="2012" name="Science">
        <title>The Paleozoic origin of enzymatic lignin decomposition reconstructed from 31 fungal genomes.</title>
        <authorList>
            <person name="Floudas D."/>
            <person name="Binder M."/>
            <person name="Riley R."/>
            <person name="Barry K."/>
            <person name="Blanchette R.A."/>
            <person name="Henrissat B."/>
            <person name="Martinez A.T."/>
            <person name="Otillar R."/>
            <person name="Spatafora J.W."/>
            <person name="Yadav J.S."/>
            <person name="Aerts A."/>
            <person name="Benoit I."/>
            <person name="Boyd A."/>
            <person name="Carlson A."/>
            <person name="Copeland A."/>
            <person name="Coutinho P.M."/>
            <person name="de Vries R.P."/>
            <person name="Ferreira P."/>
            <person name="Findley K."/>
            <person name="Foster B."/>
            <person name="Gaskell J."/>
            <person name="Glotzer D."/>
            <person name="Gorecki P."/>
            <person name="Heitman J."/>
            <person name="Hesse C."/>
            <person name="Hori C."/>
            <person name="Igarashi K."/>
            <person name="Jurgens J.A."/>
            <person name="Kallen N."/>
            <person name="Kersten P."/>
            <person name="Kohler A."/>
            <person name="Kuees U."/>
            <person name="Kumar T.K.A."/>
            <person name="Kuo A."/>
            <person name="LaButti K."/>
            <person name="Larrondo L.F."/>
            <person name="Lindquist E."/>
            <person name="Ling A."/>
            <person name="Lombard V."/>
            <person name="Lucas S."/>
            <person name="Lundell T."/>
            <person name="Martin R."/>
            <person name="McLaughlin D.J."/>
            <person name="Morgenstern I."/>
            <person name="Morin E."/>
            <person name="Murat C."/>
            <person name="Nagy L.G."/>
            <person name="Nolan M."/>
            <person name="Ohm R.A."/>
            <person name="Patyshakuliyeva A."/>
            <person name="Rokas A."/>
            <person name="Ruiz-Duenas F.J."/>
            <person name="Sabat G."/>
            <person name="Salamov A."/>
            <person name="Samejima M."/>
            <person name="Schmutz J."/>
            <person name="Slot J.C."/>
            <person name="St John F."/>
            <person name="Stenlid J."/>
            <person name="Sun H."/>
            <person name="Sun S."/>
            <person name="Syed K."/>
            <person name="Tsang A."/>
            <person name="Wiebenga A."/>
            <person name="Young D."/>
            <person name="Pisabarro A."/>
            <person name="Eastwood D.C."/>
            <person name="Martin F."/>
            <person name="Cullen D."/>
            <person name="Grigoriev I.V."/>
            <person name="Hibbett D.S."/>
        </authorList>
    </citation>
    <scope>NUCLEOTIDE SEQUENCE [LARGE SCALE GENOMIC DNA]</scope>
    <source>
        <strain evidence="1 2">MD-104</strain>
    </source>
</reference>
<gene>
    <name evidence="1" type="ORF">WOLCODRAFT_77617</name>
</gene>